<sequence>MEPLHASEGPVSPSRWRVLDAELHGAFFAMEARRQQRQAYGRHIARGVWSAISEVAMFLGFTLYGLAKVRSRLLGPPQENLRYLALPVVLTLGITGVSLNRSVSVRDNLPLLWGKTWIALLVVWELWLYEPASSVCPGQATDPTFFITTQEQIVLAVFLSLEAVTLAVWAVQKTYPYLATFCRTPLALRFFWRVRTSTCRGEGWFSYLPNGCCCSLRRKHFKYSGDQDYSQLPHGHGTWQDDSYHGEVYEGCWSRGRPFAPFISRCFGTGAISCGVKVGYGTVRAEEELSQVFCRPQRAIDGRFRFGSLGVECSASGGFMAHLPQRVVEQHACCDDAERLVADLRGSVPRPRLSEMDLLMGGDDTRSATASFCSDISDSQTAFVFVHGYNCPTDWACLRLAQLMTLGKFSPRFLPFVFSWPTGGIPSFFHVRRQMHQFAPDLAEFLSRLHQAGIQEFHVMAHSMGCELVCAALDELERLPGRGRPGTTGGTDDTPPVKIKTISFCNPSCPLNEFVEGSLARLTALCERLTLYVDREDTALWAGEVLGGRGRALGRWAHPLPSVFDPFLTPKIDVVDCTSMDANVNGIRHSYFDLNAHLVSDLHELVSKATPAARRRGLVRTAVSSRSNVFSFLAPPVFVNW</sequence>
<dbReference type="SUPFAM" id="SSF53474">
    <property type="entry name" value="alpha/beta-Hydrolases"/>
    <property type="match status" value="1"/>
</dbReference>
<dbReference type="InterPro" id="IPR010297">
    <property type="entry name" value="DUF900_hydrolase"/>
</dbReference>
<dbReference type="PANTHER" id="PTHR36513">
    <property type="entry name" value="ABC TRANSMEMBRANE TYPE-1 DOMAIN-CONTAINING PROTEIN"/>
    <property type="match status" value="1"/>
</dbReference>
<dbReference type="InterPro" id="IPR029058">
    <property type="entry name" value="AB_hydrolase_fold"/>
</dbReference>
<dbReference type="Gene3D" id="3.40.50.1820">
    <property type="entry name" value="alpha/beta hydrolase"/>
    <property type="match status" value="1"/>
</dbReference>
<protein>
    <submittedName>
        <fullName evidence="1">Uncharacterized protein</fullName>
    </submittedName>
</protein>
<dbReference type="PANTHER" id="PTHR36513:SF1">
    <property type="entry name" value="TRANSMEMBRANE PROTEIN"/>
    <property type="match status" value="1"/>
</dbReference>
<dbReference type="Pfam" id="PF05990">
    <property type="entry name" value="DUF900"/>
    <property type="match status" value="1"/>
</dbReference>
<keyword evidence="2" id="KW-1185">Reference proteome</keyword>
<comment type="caution">
    <text evidence="1">The sequence shown here is derived from an EMBL/GenBank/DDBJ whole genome shotgun (WGS) entry which is preliminary data.</text>
</comment>
<reference evidence="1" key="1">
    <citation type="submission" date="2021-02" db="EMBL/GenBank/DDBJ databases">
        <authorList>
            <person name="Dougan E. K."/>
            <person name="Rhodes N."/>
            <person name="Thang M."/>
            <person name="Chan C."/>
        </authorList>
    </citation>
    <scope>NUCLEOTIDE SEQUENCE</scope>
</reference>
<evidence type="ECO:0000313" key="1">
    <source>
        <dbReference type="EMBL" id="CAE7343624.1"/>
    </source>
</evidence>
<accession>A0A812PHN8</accession>
<gene>
    <name evidence="1" type="ORF">SNAT2548_LOCUS17998</name>
</gene>
<dbReference type="OrthoDB" id="419050at2759"/>
<name>A0A812PHN8_9DINO</name>
<evidence type="ECO:0000313" key="2">
    <source>
        <dbReference type="Proteomes" id="UP000604046"/>
    </source>
</evidence>
<proteinExistence type="predicted"/>
<dbReference type="AlphaFoldDB" id="A0A812PHN8"/>
<dbReference type="EMBL" id="CAJNDS010002130">
    <property type="protein sequence ID" value="CAE7343624.1"/>
    <property type="molecule type" value="Genomic_DNA"/>
</dbReference>
<dbReference type="Proteomes" id="UP000604046">
    <property type="component" value="Unassembled WGS sequence"/>
</dbReference>
<organism evidence="1 2">
    <name type="scientific">Symbiodinium natans</name>
    <dbReference type="NCBI Taxonomy" id="878477"/>
    <lineage>
        <taxon>Eukaryota</taxon>
        <taxon>Sar</taxon>
        <taxon>Alveolata</taxon>
        <taxon>Dinophyceae</taxon>
        <taxon>Suessiales</taxon>
        <taxon>Symbiodiniaceae</taxon>
        <taxon>Symbiodinium</taxon>
    </lineage>
</organism>